<sequence>MFNLDPTYQSCRQSFEGVWQFAYEYETQFTGICDNPFSNITACQRPGINFAIENQRFYMSYIVAVNMGEDQNFLRFSCFVDRTDQVLLMTKSRTASCSELKNAKLGYEQLKLTHVKSETVIPKCSFPATLAGTWYNTANYDSTVIINRTHIHEISQPDQSAPEDLYYVCQESRDTRFLIAKLGIGGCQLDYMCFDILERHHNVIQFRQGRLFPNSDFRAVCAWSAFDNDAHWRYSILVNANPVAVPCSIRGIFEFEQYGNSKLIVRDGVTKTPWDPEINCTSWHTELRICPNAPDTMMININKCKTLDYRAREVNFKYEIVDYKWRCLAYWNEDTLAMMYTYDKDDAYSKYRCWVILRDSYGQFTLSRSHRSACGRFQTERADSDGVSLQLVLRDSERIYDNCPVHYYDGTNPRKDQLFLTVLQAGVVAHTGNAWALILLLIISYALVSDTN</sequence>
<dbReference type="PANTHER" id="PTHR22255">
    <property type="entry name" value="LP06548P"/>
    <property type="match status" value="1"/>
</dbReference>
<organism evidence="4 5">
    <name type="scientific">Priapulus caudatus</name>
    <name type="common">Priapulid worm</name>
    <dbReference type="NCBI Taxonomy" id="37621"/>
    <lineage>
        <taxon>Eukaryota</taxon>
        <taxon>Metazoa</taxon>
        <taxon>Ecdysozoa</taxon>
        <taxon>Scalidophora</taxon>
        <taxon>Priapulida</taxon>
        <taxon>Priapulimorpha</taxon>
        <taxon>Priapulimorphida</taxon>
        <taxon>Priapulidae</taxon>
        <taxon>Priapulus</taxon>
    </lineage>
</organism>
<evidence type="ECO:0000313" key="5">
    <source>
        <dbReference type="RefSeq" id="XP_014670887.1"/>
    </source>
</evidence>
<feature type="transmembrane region" description="Helical" evidence="1">
    <location>
        <begin position="427"/>
        <end position="448"/>
    </location>
</feature>
<feature type="domain" description="DUF7042" evidence="2">
    <location>
        <begin position="244"/>
        <end position="385"/>
    </location>
</feature>
<dbReference type="GeneID" id="106811698"/>
<dbReference type="InterPro" id="IPR055471">
    <property type="entry name" value="DUF7043"/>
</dbReference>
<keyword evidence="1" id="KW-1133">Transmembrane helix</keyword>
<accession>A0ABM1EFB6</accession>
<reference evidence="5" key="1">
    <citation type="submission" date="2025-08" db="UniProtKB">
        <authorList>
            <consortium name="RefSeq"/>
        </authorList>
    </citation>
    <scope>IDENTIFICATION</scope>
</reference>
<dbReference type="InterPro" id="IPR055470">
    <property type="entry name" value="DUF7042"/>
</dbReference>
<dbReference type="Pfam" id="PF23070">
    <property type="entry name" value="DUF7043"/>
    <property type="match status" value="1"/>
</dbReference>
<dbReference type="RefSeq" id="XP_014670887.1">
    <property type="nucleotide sequence ID" value="XM_014815401.1"/>
</dbReference>
<name>A0ABM1EFB6_PRICU</name>
<evidence type="ECO:0000259" key="2">
    <source>
        <dbReference type="Pfam" id="PF23069"/>
    </source>
</evidence>
<dbReference type="PANTHER" id="PTHR22255:SF1">
    <property type="entry name" value="LD32918P"/>
    <property type="match status" value="1"/>
</dbReference>
<keyword evidence="1" id="KW-0812">Transmembrane</keyword>
<evidence type="ECO:0000256" key="1">
    <source>
        <dbReference type="SAM" id="Phobius"/>
    </source>
</evidence>
<protein>
    <submittedName>
        <fullName evidence="5">Uncharacterized protein LOC106811698</fullName>
    </submittedName>
</protein>
<dbReference type="Pfam" id="PF23069">
    <property type="entry name" value="DUF7042"/>
    <property type="match status" value="1"/>
</dbReference>
<proteinExistence type="predicted"/>
<dbReference type="Proteomes" id="UP000695022">
    <property type="component" value="Unplaced"/>
</dbReference>
<feature type="domain" description="DUF7043" evidence="3">
    <location>
        <begin position="122"/>
        <end position="232"/>
    </location>
</feature>
<keyword evidence="4" id="KW-1185">Reference proteome</keyword>
<keyword evidence="1" id="KW-0472">Membrane</keyword>
<evidence type="ECO:0000313" key="4">
    <source>
        <dbReference type="Proteomes" id="UP000695022"/>
    </source>
</evidence>
<gene>
    <name evidence="5" type="primary">LOC106811698</name>
</gene>
<evidence type="ECO:0000259" key="3">
    <source>
        <dbReference type="Pfam" id="PF23070"/>
    </source>
</evidence>